<proteinExistence type="predicted"/>
<organism evidence="2 3">
    <name type="scientific">Pieris macdunnoughi</name>
    <dbReference type="NCBI Taxonomy" id="345717"/>
    <lineage>
        <taxon>Eukaryota</taxon>
        <taxon>Metazoa</taxon>
        <taxon>Ecdysozoa</taxon>
        <taxon>Arthropoda</taxon>
        <taxon>Hexapoda</taxon>
        <taxon>Insecta</taxon>
        <taxon>Pterygota</taxon>
        <taxon>Neoptera</taxon>
        <taxon>Endopterygota</taxon>
        <taxon>Lepidoptera</taxon>
        <taxon>Glossata</taxon>
        <taxon>Ditrysia</taxon>
        <taxon>Papilionoidea</taxon>
        <taxon>Pieridae</taxon>
        <taxon>Pierinae</taxon>
        <taxon>Pieris</taxon>
    </lineage>
</organism>
<feature type="chain" id="PRO_5032318673" evidence="1">
    <location>
        <begin position="17"/>
        <end position="158"/>
    </location>
</feature>
<gene>
    <name evidence="2" type="ORF">PMACD_LOCUS5048</name>
</gene>
<dbReference type="Proteomes" id="UP000663880">
    <property type="component" value="Unassembled WGS sequence"/>
</dbReference>
<dbReference type="AlphaFoldDB" id="A0A821QL92"/>
<keyword evidence="3" id="KW-1185">Reference proteome</keyword>
<evidence type="ECO:0000313" key="2">
    <source>
        <dbReference type="EMBL" id="CAF4828007.1"/>
    </source>
</evidence>
<evidence type="ECO:0000313" key="3">
    <source>
        <dbReference type="Proteomes" id="UP000663880"/>
    </source>
</evidence>
<protein>
    <submittedName>
        <fullName evidence="2">Uncharacterized protein</fullName>
    </submittedName>
</protein>
<dbReference type="OrthoDB" id="7443816at2759"/>
<sequence length="158" mass="17746">MYKLIVIFAYFVVCDACLPYNFEYGYSDNFTNTLGMCNGLSMWDLKTYSDIGLDPPHWLSEKFISPNRQQLSCVASFTFQGSERGRVDINAYMESSEECQITLMVNAVREIGDATVGSIMLGPTVTPNFYSGWHKLRIDVMEGSGNFTGYVSTVYING</sequence>
<accession>A0A821QL92</accession>
<comment type="caution">
    <text evidence="2">The sequence shown here is derived from an EMBL/GenBank/DDBJ whole genome shotgun (WGS) entry which is preliminary data.</text>
</comment>
<name>A0A821QL92_9NEOP</name>
<keyword evidence="1" id="KW-0732">Signal</keyword>
<dbReference type="EMBL" id="CAJOBZ010000009">
    <property type="protein sequence ID" value="CAF4828007.1"/>
    <property type="molecule type" value="Genomic_DNA"/>
</dbReference>
<evidence type="ECO:0000256" key="1">
    <source>
        <dbReference type="SAM" id="SignalP"/>
    </source>
</evidence>
<reference evidence="2" key="1">
    <citation type="submission" date="2021-02" db="EMBL/GenBank/DDBJ databases">
        <authorList>
            <person name="Steward A R."/>
        </authorList>
    </citation>
    <scope>NUCLEOTIDE SEQUENCE</scope>
</reference>
<feature type="signal peptide" evidence="1">
    <location>
        <begin position="1"/>
        <end position="16"/>
    </location>
</feature>